<feature type="region of interest" description="Disordered" evidence="15">
    <location>
        <begin position="449"/>
        <end position="507"/>
    </location>
</feature>
<feature type="domain" description="XPG N-terminal" evidence="17">
    <location>
        <begin position="1"/>
        <end position="99"/>
    </location>
</feature>
<evidence type="ECO:0000256" key="1">
    <source>
        <dbReference type="ARBA" id="ARBA00001946"/>
    </source>
</evidence>
<dbReference type="EMBL" id="MTYH01000029">
    <property type="protein sequence ID" value="PNP44556.1"/>
    <property type="molecule type" value="Genomic_DNA"/>
</dbReference>
<dbReference type="GO" id="GO:0005634">
    <property type="term" value="C:nucleus"/>
    <property type="evidence" value="ECO:0007669"/>
    <property type="project" value="UniProtKB-SubCell"/>
</dbReference>
<keyword evidence="9" id="KW-0460">Magnesium</keyword>
<keyword evidence="7" id="KW-0378">Hydrolase</keyword>
<evidence type="ECO:0000256" key="15">
    <source>
        <dbReference type="SAM" id="MobiDB-lite"/>
    </source>
</evidence>
<feature type="region of interest" description="Disordered" evidence="15">
    <location>
        <begin position="535"/>
        <end position="739"/>
    </location>
</feature>
<keyword evidence="14" id="KW-0802">TPR repeat</keyword>
<feature type="domain" description="XPG-I" evidence="16">
    <location>
        <begin position="138"/>
        <end position="208"/>
    </location>
</feature>
<evidence type="ECO:0000256" key="7">
    <source>
        <dbReference type="ARBA" id="ARBA00022801"/>
    </source>
</evidence>
<dbReference type="GO" id="GO:0046872">
    <property type="term" value="F:metal ion binding"/>
    <property type="evidence" value="ECO:0007669"/>
    <property type="project" value="UniProtKB-KW"/>
</dbReference>
<sequence length="797" mass="87777">MGVTGLLPILKSIQRPTELKKFKGETLAVDGYGWLHRAAYSCAPELAQGKPTKKFINAALHRVRMLKHFGVTPYMVFDGDYLPSKAATEESRAKKREEKLKIANEYLKAGKSSQAVQEFQKCIDITPEMASALIQELKKMDIPYVVAPYEADAQLVYLERIGLVGGILSDDSDLLVFGAKRLLTKLDQYGNCIEINRRDFCACREISLTGWSDTEFRRMAIMSGCDYLNGLPGVGLKTAYRLLRKSKSPERIVRMLQFDGKRISENYLTLFYQAELTFLHQWVFCPTKKELVHLTELDANRTAEEMPFIGSYVEPEMARKIASGDVNPITKIPIALPISPSKRRHSQLATPTETRPQSKPINSYFKGHHRIPMGEMDANCFSVDPQRISQITAGGAVSRVFPLPRPYIPGSQQSGQSGEDSANSHRIIQAAPRTSPRLNRRRTEPIASLLASVSNSQPPQTDASTRPPKKARLCDDSFDVEADGSPKTSRFFPANKNKATKKDPRKTKSEAYLLSDDSLDEALNNLPDIEEWASGARSKKGVSIFADKPKAPPPSQPESTAQEDSTQKDVTPRNIDQQKASQQDIGQQKASQQETSQQKTSEQETSQVSDASQDTGLTSLEAGQQSPIDTPKSSVDDLVTLPKPLSPISETIHTPPRPSFTRFAHSSKSSATPASRSSQYSSVFTPASTTSTAPSTARARQTPLQRMGAWALKEGPASSPSLPASRKDVDKGLGAKGAINPALVPLPKVDLNEMEALNKPCGSEDQIIPDSDGEEEDEEEEVKLPTKKLNLAQFIYS</sequence>
<dbReference type="InterPro" id="IPR029060">
    <property type="entry name" value="PIN-like_dom_sf"/>
</dbReference>
<feature type="compositionally biased region" description="Polar residues" evidence="15">
    <location>
        <begin position="608"/>
        <end position="633"/>
    </location>
</feature>
<dbReference type="PANTHER" id="PTHR11081">
    <property type="entry name" value="FLAP ENDONUCLEASE FAMILY MEMBER"/>
    <property type="match status" value="1"/>
</dbReference>
<evidence type="ECO:0000256" key="12">
    <source>
        <dbReference type="ARBA" id="ARBA00023204"/>
    </source>
</evidence>
<evidence type="ECO:0000313" key="18">
    <source>
        <dbReference type="EMBL" id="PNP44556.1"/>
    </source>
</evidence>
<feature type="compositionally biased region" description="Polar residues" evidence="15">
    <location>
        <begin position="451"/>
        <end position="464"/>
    </location>
</feature>
<keyword evidence="10" id="KW-0267">Excision nuclease</keyword>
<dbReference type="Proteomes" id="UP000236546">
    <property type="component" value="Unassembled WGS sequence"/>
</dbReference>
<gene>
    <name evidence="18" type="ORF">TGAMA5MH_03686</name>
</gene>
<dbReference type="FunFam" id="3.40.50.1010:FF:000002">
    <property type="entry name" value="Exonuclease 1, putative"/>
    <property type="match status" value="1"/>
</dbReference>
<dbReference type="InterPro" id="IPR036279">
    <property type="entry name" value="5-3_exonuclease_C_sf"/>
</dbReference>
<dbReference type="GO" id="GO:0017108">
    <property type="term" value="F:5'-flap endonuclease activity"/>
    <property type="evidence" value="ECO:0007669"/>
    <property type="project" value="TreeGrafter"/>
</dbReference>
<dbReference type="InterPro" id="IPR006086">
    <property type="entry name" value="XPG-I_dom"/>
</dbReference>
<evidence type="ECO:0000256" key="6">
    <source>
        <dbReference type="ARBA" id="ARBA00022763"/>
    </source>
</evidence>
<dbReference type="GO" id="GO:0035312">
    <property type="term" value="F:5'-3' DNA exonuclease activity"/>
    <property type="evidence" value="ECO:0007669"/>
    <property type="project" value="InterPro"/>
</dbReference>
<dbReference type="OrthoDB" id="26491at2759"/>
<keyword evidence="8" id="KW-0269">Exonuclease</keyword>
<evidence type="ECO:0000256" key="10">
    <source>
        <dbReference type="ARBA" id="ARBA00022881"/>
    </source>
</evidence>
<dbReference type="CDD" id="cd09857">
    <property type="entry name" value="PIN_EXO1"/>
    <property type="match status" value="1"/>
</dbReference>
<evidence type="ECO:0000256" key="14">
    <source>
        <dbReference type="PROSITE-ProRule" id="PRU00339"/>
    </source>
</evidence>
<keyword evidence="13" id="KW-0539">Nucleus</keyword>
<comment type="similarity">
    <text evidence="3">Belongs to the XPG/RAD2 endonuclease family. EXO1 subfamily.</text>
</comment>
<comment type="subcellular location">
    <subcellularLocation>
        <location evidence="2">Nucleus</location>
    </subcellularLocation>
</comment>
<dbReference type="SUPFAM" id="SSF88723">
    <property type="entry name" value="PIN domain-like"/>
    <property type="match status" value="1"/>
</dbReference>
<dbReference type="InterPro" id="IPR008918">
    <property type="entry name" value="HhH2"/>
</dbReference>
<dbReference type="CDD" id="cd09908">
    <property type="entry name" value="H3TH_EXO1"/>
    <property type="match status" value="1"/>
</dbReference>
<dbReference type="SMART" id="SM00485">
    <property type="entry name" value="XPGN"/>
    <property type="match status" value="1"/>
</dbReference>
<dbReference type="FunFam" id="1.10.150.20:FF:000011">
    <property type="entry name" value="exonuclease 1"/>
    <property type="match status" value="1"/>
</dbReference>
<feature type="compositionally biased region" description="Polar residues" evidence="15">
    <location>
        <begin position="347"/>
        <end position="361"/>
    </location>
</feature>
<dbReference type="PROSITE" id="PS50005">
    <property type="entry name" value="TPR"/>
    <property type="match status" value="1"/>
</dbReference>
<feature type="compositionally biased region" description="Low complexity" evidence="15">
    <location>
        <begin position="664"/>
        <end position="703"/>
    </location>
</feature>
<dbReference type="GO" id="GO:0006281">
    <property type="term" value="P:DNA repair"/>
    <property type="evidence" value="ECO:0007669"/>
    <property type="project" value="UniProtKB-KW"/>
</dbReference>
<feature type="region of interest" description="Disordered" evidence="15">
    <location>
        <begin position="404"/>
        <end position="424"/>
    </location>
</feature>
<evidence type="ECO:0000256" key="8">
    <source>
        <dbReference type="ARBA" id="ARBA00022839"/>
    </source>
</evidence>
<keyword evidence="12" id="KW-0234">DNA repair</keyword>
<evidence type="ECO:0000256" key="13">
    <source>
        <dbReference type="ARBA" id="ARBA00023242"/>
    </source>
</evidence>
<feature type="compositionally biased region" description="Acidic residues" evidence="15">
    <location>
        <begin position="771"/>
        <end position="781"/>
    </location>
</feature>
<organism evidence="18 19">
    <name type="scientific">Trichoderma gamsii</name>
    <dbReference type="NCBI Taxonomy" id="398673"/>
    <lineage>
        <taxon>Eukaryota</taxon>
        <taxon>Fungi</taxon>
        <taxon>Dikarya</taxon>
        <taxon>Ascomycota</taxon>
        <taxon>Pezizomycotina</taxon>
        <taxon>Sordariomycetes</taxon>
        <taxon>Hypocreomycetidae</taxon>
        <taxon>Hypocreales</taxon>
        <taxon>Hypocreaceae</taxon>
        <taxon>Trichoderma</taxon>
    </lineage>
</organism>
<dbReference type="SMART" id="SM00279">
    <property type="entry name" value="HhH2"/>
    <property type="match status" value="1"/>
</dbReference>
<evidence type="ECO:0000256" key="9">
    <source>
        <dbReference type="ARBA" id="ARBA00022842"/>
    </source>
</evidence>
<name>A0A2K0TGB3_9HYPO</name>
<dbReference type="InterPro" id="IPR006084">
    <property type="entry name" value="XPG/Rad2"/>
</dbReference>
<dbReference type="PRINTS" id="PR00853">
    <property type="entry name" value="XPGRADSUPER"/>
</dbReference>
<evidence type="ECO:0000256" key="2">
    <source>
        <dbReference type="ARBA" id="ARBA00004123"/>
    </source>
</evidence>
<evidence type="ECO:0000313" key="19">
    <source>
        <dbReference type="Proteomes" id="UP000236546"/>
    </source>
</evidence>
<dbReference type="Gene3D" id="3.40.50.1010">
    <property type="entry name" value="5'-nuclease"/>
    <property type="match status" value="1"/>
</dbReference>
<dbReference type="GO" id="GO:0003677">
    <property type="term" value="F:DNA binding"/>
    <property type="evidence" value="ECO:0007669"/>
    <property type="project" value="UniProtKB-KW"/>
</dbReference>
<comment type="caution">
    <text evidence="18">The sequence shown here is derived from an EMBL/GenBank/DDBJ whole genome shotgun (WGS) entry which is preliminary data.</text>
</comment>
<dbReference type="InterPro" id="IPR019734">
    <property type="entry name" value="TPR_rpt"/>
</dbReference>
<dbReference type="Pfam" id="PF00867">
    <property type="entry name" value="XPG_I"/>
    <property type="match status" value="1"/>
</dbReference>
<keyword evidence="11" id="KW-0238">DNA-binding</keyword>
<evidence type="ECO:0000259" key="17">
    <source>
        <dbReference type="SMART" id="SM00485"/>
    </source>
</evidence>
<dbReference type="Pfam" id="PF00752">
    <property type="entry name" value="XPG_N"/>
    <property type="match status" value="1"/>
</dbReference>
<dbReference type="AlphaFoldDB" id="A0A2K0TGB3"/>
<dbReference type="SUPFAM" id="SSF47807">
    <property type="entry name" value="5' to 3' exonuclease, C-terminal subdomain"/>
    <property type="match status" value="1"/>
</dbReference>
<keyword evidence="5" id="KW-0479">Metal-binding</keyword>
<comment type="cofactor">
    <cofactor evidence="1">
        <name>Mg(2+)</name>
        <dbReference type="ChEBI" id="CHEBI:18420"/>
    </cofactor>
</comment>
<dbReference type="PANTHER" id="PTHR11081:SF65">
    <property type="entry name" value="DNA DAMAGE-INDUCIBLE PROTEIN DIN7-RELATED"/>
    <property type="match status" value="1"/>
</dbReference>
<protein>
    <submittedName>
        <fullName evidence="18">Uncharacterized protein</fullName>
    </submittedName>
</protein>
<accession>A0A2K0TGB3</accession>
<feature type="region of interest" description="Disordered" evidence="15">
    <location>
        <begin position="340"/>
        <end position="362"/>
    </location>
</feature>
<proteinExistence type="inferred from homology"/>
<feature type="repeat" description="TPR" evidence="14">
    <location>
        <begin position="96"/>
        <end position="129"/>
    </location>
</feature>
<keyword evidence="4" id="KW-0540">Nuclease</keyword>
<evidence type="ECO:0000256" key="4">
    <source>
        <dbReference type="ARBA" id="ARBA00022722"/>
    </source>
</evidence>
<evidence type="ECO:0000256" key="11">
    <source>
        <dbReference type="ARBA" id="ARBA00023125"/>
    </source>
</evidence>
<dbReference type="InterPro" id="IPR044752">
    <property type="entry name" value="PIN-like_EXO1"/>
</dbReference>
<feature type="compositionally biased region" description="Low complexity" evidence="15">
    <location>
        <begin position="587"/>
        <end position="607"/>
    </location>
</feature>
<feature type="region of interest" description="Disordered" evidence="15">
    <location>
        <begin position="758"/>
        <end position="784"/>
    </location>
</feature>
<evidence type="ECO:0000256" key="3">
    <source>
        <dbReference type="ARBA" id="ARBA00010563"/>
    </source>
</evidence>
<evidence type="ECO:0000259" key="16">
    <source>
        <dbReference type="SMART" id="SM00484"/>
    </source>
</evidence>
<feature type="compositionally biased region" description="Polar residues" evidence="15">
    <location>
        <begin position="574"/>
        <end position="586"/>
    </location>
</feature>
<dbReference type="Gene3D" id="1.10.150.20">
    <property type="entry name" value="5' to 3' exonuclease, C-terminal subdomain"/>
    <property type="match status" value="1"/>
</dbReference>
<dbReference type="InterPro" id="IPR006085">
    <property type="entry name" value="XPG_DNA_repair_N"/>
</dbReference>
<evidence type="ECO:0000256" key="5">
    <source>
        <dbReference type="ARBA" id="ARBA00022723"/>
    </source>
</evidence>
<reference evidence="18 19" key="1">
    <citation type="submission" date="2017-02" db="EMBL/GenBank/DDBJ databases">
        <title>Genomes of Trichoderma spp. with biocontrol activity.</title>
        <authorList>
            <person name="Gardiner D."/>
            <person name="Kazan K."/>
            <person name="Vos C."/>
            <person name="Harvey P."/>
        </authorList>
    </citation>
    <scope>NUCLEOTIDE SEQUENCE [LARGE SCALE GENOMIC DNA]</scope>
    <source>
        <strain evidence="18 19">A5MH</strain>
    </source>
</reference>
<dbReference type="SMART" id="SM00484">
    <property type="entry name" value="XPGI"/>
    <property type="match status" value="1"/>
</dbReference>
<dbReference type="InterPro" id="IPR037315">
    <property type="entry name" value="EXO1_H3TH"/>
</dbReference>
<keyword evidence="6" id="KW-0227">DNA damage</keyword>